<name>A0A0V0RQP3_9BILA</name>
<keyword evidence="2" id="KW-1185">Reference proteome</keyword>
<protein>
    <submittedName>
        <fullName evidence="1">Uncharacterized protein</fullName>
    </submittedName>
</protein>
<accession>A0A0V0RQP3</accession>
<sequence>MMRGKSKILSGTESQFGKKFNEKTSLHSLAKLTHLLTKGDFEVRLSTNVHLLLSPCIFDLFFYNSFKDKLRLY</sequence>
<evidence type="ECO:0000313" key="2">
    <source>
        <dbReference type="Proteomes" id="UP000054630"/>
    </source>
</evidence>
<organism evidence="1 2">
    <name type="scientific">Trichinella nelsoni</name>
    <dbReference type="NCBI Taxonomy" id="6336"/>
    <lineage>
        <taxon>Eukaryota</taxon>
        <taxon>Metazoa</taxon>
        <taxon>Ecdysozoa</taxon>
        <taxon>Nematoda</taxon>
        <taxon>Enoplea</taxon>
        <taxon>Dorylaimia</taxon>
        <taxon>Trichinellida</taxon>
        <taxon>Trichinellidae</taxon>
        <taxon>Trichinella</taxon>
    </lineage>
</organism>
<dbReference type="EMBL" id="JYDL01000100">
    <property type="protein sequence ID" value="KRX16748.1"/>
    <property type="molecule type" value="Genomic_DNA"/>
</dbReference>
<dbReference type="OrthoDB" id="10580398at2759"/>
<proteinExistence type="predicted"/>
<reference evidence="1 2" key="1">
    <citation type="submission" date="2015-01" db="EMBL/GenBank/DDBJ databases">
        <title>Evolution of Trichinella species and genotypes.</title>
        <authorList>
            <person name="Korhonen P.K."/>
            <person name="Edoardo P."/>
            <person name="Giuseppe L.R."/>
            <person name="Gasser R.B."/>
        </authorList>
    </citation>
    <scope>NUCLEOTIDE SEQUENCE [LARGE SCALE GENOMIC DNA]</scope>
    <source>
        <strain evidence="1">ISS37</strain>
    </source>
</reference>
<dbReference type="AlphaFoldDB" id="A0A0V0RQP3"/>
<gene>
    <name evidence="1" type="ORF">T07_5469</name>
</gene>
<evidence type="ECO:0000313" key="1">
    <source>
        <dbReference type="EMBL" id="KRX16748.1"/>
    </source>
</evidence>
<dbReference type="Proteomes" id="UP000054630">
    <property type="component" value="Unassembled WGS sequence"/>
</dbReference>
<comment type="caution">
    <text evidence="1">The sequence shown here is derived from an EMBL/GenBank/DDBJ whole genome shotgun (WGS) entry which is preliminary data.</text>
</comment>